<dbReference type="Proteomes" id="UP000238937">
    <property type="component" value="Unassembled WGS sequence"/>
</dbReference>
<sequence>MSFNSQPDRDHLSVAEAELMDCLLRSSTVNYPWNPADPETADYYARSDSEFSLDDWSDVEIGQKSQSFFASIQSCWETPSEEVRVSPLAALTSKFGTRVPQQWLAQIAANVSSLAPASNLEPVEQLVQSVRDLLSNWEVDDLLVMARPYAYAMRCNPGVDNPNNIVRPLDWAELSELERAKLTILVAQYAIDSTNCD</sequence>
<dbReference type="OrthoDB" id="422386at2"/>
<reference evidence="1 2" key="1">
    <citation type="submission" date="2018-03" db="EMBL/GenBank/DDBJ databases">
        <title>The ancient ancestry and fast evolution of plastids.</title>
        <authorList>
            <person name="Moore K.R."/>
            <person name="Magnabosco C."/>
            <person name="Momper L."/>
            <person name="Gold D.A."/>
            <person name="Bosak T."/>
            <person name="Fournier G.P."/>
        </authorList>
    </citation>
    <scope>NUCLEOTIDE SEQUENCE [LARGE SCALE GENOMIC DNA]</scope>
    <source>
        <strain evidence="1 2">CCALA 037</strain>
    </source>
</reference>
<protein>
    <submittedName>
        <fullName evidence="1">Uncharacterized protein</fullName>
    </submittedName>
</protein>
<gene>
    <name evidence="1" type="ORF">C7B77_14615</name>
</gene>
<dbReference type="AlphaFoldDB" id="A0A2T1GDT4"/>
<comment type="caution">
    <text evidence="1">The sequence shown here is derived from an EMBL/GenBank/DDBJ whole genome shotgun (WGS) entry which is preliminary data.</text>
</comment>
<keyword evidence="2" id="KW-1185">Reference proteome</keyword>
<organism evidence="1 2">
    <name type="scientific">Chamaesiphon polymorphus CCALA 037</name>
    <dbReference type="NCBI Taxonomy" id="2107692"/>
    <lineage>
        <taxon>Bacteria</taxon>
        <taxon>Bacillati</taxon>
        <taxon>Cyanobacteriota</taxon>
        <taxon>Cyanophyceae</taxon>
        <taxon>Gomontiellales</taxon>
        <taxon>Chamaesiphonaceae</taxon>
        <taxon>Chamaesiphon</taxon>
    </lineage>
</organism>
<dbReference type="EMBL" id="PVWO01000179">
    <property type="protein sequence ID" value="PSB55559.1"/>
    <property type="molecule type" value="Genomic_DNA"/>
</dbReference>
<evidence type="ECO:0000313" key="2">
    <source>
        <dbReference type="Proteomes" id="UP000238937"/>
    </source>
</evidence>
<dbReference type="RefSeq" id="WP_106306057.1">
    <property type="nucleotide sequence ID" value="NZ_PVWO01000179.1"/>
</dbReference>
<accession>A0A2T1GDT4</accession>
<evidence type="ECO:0000313" key="1">
    <source>
        <dbReference type="EMBL" id="PSB55559.1"/>
    </source>
</evidence>
<name>A0A2T1GDT4_9CYAN</name>
<proteinExistence type="predicted"/>